<dbReference type="InterPro" id="IPR044634">
    <property type="entry name" value="Zuotin/DnaJC2"/>
</dbReference>
<dbReference type="Pfam" id="PF21884">
    <property type="entry name" value="ZUO1-like_ZHD"/>
    <property type="match status" value="1"/>
</dbReference>
<keyword evidence="3" id="KW-0143">Chaperone</keyword>
<keyword evidence="7" id="KW-1185">Reference proteome</keyword>
<proteinExistence type="predicted"/>
<evidence type="ECO:0000259" key="5">
    <source>
        <dbReference type="PROSITE" id="PS50076"/>
    </source>
</evidence>
<dbReference type="InterPro" id="IPR042569">
    <property type="entry name" value="RAC_head_sf"/>
</dbReference>
<sequence length="429" mass="48314">MSIVLPALQGPKTPAFESYKPYSAPVRRPIEPVGRYFLAHATRTLRGHTWSEFEKLEAEKNVQVVEEDEDADLGDEEQSAELLATSPREWKEADLYAVLGLSHLRWKATEDQIRRAHRKQVLKHHPDKKSASGGLDQDDFFKVIQKAFEVMTDSNKRAQFDSVDELATVAPPSAKSEYDFFEAWGPVFETNAHFSKKQPVPLLGDKDSTKEEVDAFYKFWGKFDSWKSFEFKDEDVPDDSANRDHKRYIERKNISNRKKLKQEDNKILNEMVGRAQKEDPRIKAWKEAIKKEKEQAKWEKGAGSRAAAEAAAKKKAEEEAAKKKADEEAVLAKADAKKAKEAAKSAKKKNKRAVRGAPKAANYFGDEAKAEIIDGDVDLLLEKLDDLQLVSLAAKSEGDADAVKAAFVEMVSELTTSGTLKASYVKYFV</sequence>
<dbReference type="Proteomes" id="UP001338582">
    <property type="component" value="Chromosome 2"/>
</dbReference>
<dbReference type="InterPro" id="IPR001623">
    <property type="entry name" value="DnaJ_domain"/>
</dbReference>
<protein>
    <recommendedName>
        <fullName evidence="5">J domain-containing protein</fullName>
    </recommendedName>
</protein>
<feature type="domain" description="J" evidence="5">
    <location>
        <begin position="94"/>
        <end position="164"/>
    </location>
</feature>
<dbReference type="SMART" id="SM00271">
    <property type="entry name" value="DnaJ"/>
    <property type="match status" value="1"/>
</dbReference>
<gene>
    <name evidence="6" type="ORF">PUMCH_001330</name>
</gene>
<keyword evidence="2" id="KW-0963">Cytoplasm</keyword>
<keyword evidence="4" id="KW-0175">Coiled coil</keyword>
<dbReference type="Pfam" id="PF26185">
    <property type="entry name" value="Zuotin_N"/>
    <property type="match status" value="1"/>
</dbReference>
<dbReference type="InterPro" id="IPR032003">
    <property type="entry name" value="RAC_head"/>
</dbReference>
<dbReference type="CDD" id="cd23953">
    <property type="entry name" value="zuotin_NTD"/>
    <property type="match status" value="1"/>
</dbReference>
<dbReference type="AlphaFoldDB" id="A0AAX4H6U0"/>
<dbReference type="GO" id="GO:0051083">
    <property type="term" value="P:'de novo' cotranslational protein folding"/>
    <property type="evidence" value="ECO:0007669"/>
    <property type="project" value="InterPro"/>
</dbReference>
<evidence type="ECO:0000256" key="1">
    <source>
        <dbReference type="ARBA" id="ARBA00004496"/>
    </source>
</evidence>
<organism evidence="6 7">
    <name type="scientific">Australozyma saopauloensis</name>
    <dbReference type="NCBI Taxonomy" id="291208"/>
    <lineage>
        <taxon>Eukaryota</taxon>
        <taxon>Fungi</taxon>
        <taxon>Dikarya</taxon>
        <taxon>Ascomycota</taxon>
        <taxon>Saccharomycotina</taxon>
        <taxon>Pichiomycetes</taxon>
        <taxon>Metschnikowiaceae</taxon>
        <taxon>Australozyma</taxon>
    </lineage>
</organism>
<dbReference type="PANTHER" id="PTHR43999:SF1">
    <property type="entry name" value="DNAJ HOMOLOG SUBFAMILY C MEMBER 2"/>
    <property type="match status" value="1"/>
</dbReference>
<dbReference type="PANTHER" id="PTHR43999">
    <property type="entry name" value="DNAJ HOMOLOG SUBFAMILY C MEMBER 2"/>
    <property type="match status" value="1"/>
</dbReference>
<dbReference type="Gene3D" id="1.10.8.840">
    <property type="entry name" value="Ribosome-associated complex head domain"/>
    <property type="match status" value="1"/>
</dbReference>
<dbReference type="KEGG" id="asau:88172396"/>
<dbReference type="PRINTS" id="PR00625">
    <property type="entry name" value="JDOMAIN"/>
</dbReference>
<dbReference type="PROSITE" id="PS50076">
    <property type="entry name" value="DNAJ_2"/>
    <property type="match status" value="1"/>
</dbReference>
<reference evidence="6 7" key="1">
    <citation type="submission" date="2023-10" db="EMBL/GenBank/DDBJ databases">
        <title>Draft Genome Sequence of Candida saopaulonensis from a very Premature Infant with Sepsis.</title>
        <authorList>
            <person name="Ning Y."/>
            <person name="Dai R."/>
            <person name="Xiao M."/>
            <person name="Xu Y."/>
            <person name="Yan Q."/>
            <person name="Zhang L."/>
        </authorList>
    </citation>
    <scope>NUCLEOTIDE SEQUENCE [LARGE SCALE GENOMIC DNA]</scope>
    <source>
        <strain evidence="6 7">19XY460</strain>
    </source>
</reference>
<dbReference type="EMBL" id="CP138895">
    <property type="protein sequence ID" value="WPK24074.1"/>
    <property type="molecule type" value="Genomic_DNA"/>
</dbReference>
<dbReference type="Pfam" id="PF16717">
    <property type="entry name" value="RAC_head"/>
    <property type="match status" value="1"/>
</dbReference>
<evidence type="ECO:0000313" key="6">
    <source>
        <dbReference type="EMBL" id="WPK24074.1"/>
    </source>
</evidence>
<dbReference type="SUPFAM" id="SSF46565">
    <property type="entry name" value="Chaperone J-domain"/>
    <property type="match status" value="1"/>
</dbReference>
<dbReference type="GeneID" id="88172396"/>
<dbReference type="CDD" id="cd06257">
    <property type="entry name" value="DnaJ"/>
    <property type="match status" value="1"/>
</dbReference>
<dbReference type="GO" id="GO:0030544">
    <property type="term" value="F:Hsp70 protein binding"/>
    <property type="evidence" value="ECO:0007669"/>
    <property type="project" value="InterPro"/>
</dbReference>
<dbReference type="Pfam" id="PF00226">
    <property type="entry name" value="DnaJ"/>
    <property type="match status" value="1"/>
</dbReference>
<dbReference type="InterPro" id="IPR054076">
    <property type="entry name" value="ZUO1-like_ZHD"/>
</dbReference>
<dbReference type="InterPro" id="IPR036869">
    <property type="entry name" value="J_dom_sf"/>
</dbReference>
<dbReference type="RefSeq" id="XP_062876458.1">
    <property type="nucleotide sequence ID" value="XM_063020388.1"/>
</dbReference>
<dbReference type="InterPro" id="IPR058871">
    <property type="entry name" value="Zuotin_N"/>
</dbReference>
<dbReference type="GO" id="GO:0006450">
    <property type="term" value="P:regulation of translational fidelity"/>
    <property type="evidence" value="ECO:0007669"/>
    <property type="project" value="InterPro"/>
</dbReference>
<dbReference type="Gene3D" id="1.10.287.110">
    <property type="entry name" value="DnaJ domain"/>
    <property type="match status" value="1"/>
</dbReference>
<dbReference type="GO" id="GO:0005829">
    <property type="term" value="C:cytosol"/>
    <property type="evidence" value="ECO:0007669"/>
    <property type="project" value="TreeGrafter"/>
</dbReference>
<accession>A0AAX4H6U0</accession>
<name>A0AAX4H6U0_9ASCO</name>
<evidence type="ECO:0000256" key="4">
    <source>
        <dbReference type="SAM" id="Coils"/>
    </source>
</evidence>
<dbReference type="GO" id="GO:0043022">
    <property type="term" value="F:ribosome binding"/>
    <property type="evidence" value="ECO:0007669"/>
    <property type="project" value="InterPro"/>
</dbReference>
<evidence type="ECO:0000313" key="7">
    <source>
        <dbReference type="Proteomes" id="UP001338582"/>
    </source>
</evidence>
<feature type="coiled-coil region" evidence="4">
    <location>
        <begin position="306"/>
        <end position="349"/>
    </location>
</feature>
<evidence type="ECO:0000256" key="2">
    <source>
        <dbReference type="ARBA" id="ARBA00022490"/>
    </source>
</evidence>
<evidence type="ECO:0000256" key="3">
    <source>
        <dbReference type="ARBA" id="ARBA00023186"/>
    </source>
</evidence>
<comment type="subcellular location">
    <subcellularLocation>
        <location evidence="1">Cytoplasm</location>
    </subcellularLocation>
</comment>